<evidence type="ECO:0000256" key="8">
    <source>
        <dbReference type="ARBA" id="ARBA00022932"/>
    </source>
</evidence>
<feature type="domain" description="Integrase catalytic" evidence="10">
    <location>
        <begin position="46"/>
        <end position="120"/>
    </location>
</feature>
<dbReference type="GO" id="GO:0046872">
    <property type="term" value="F:metal ion binding"/>
    <property type="evidence" value="ECO:0007669"/>
    <property type="project" value="UniProtKB-KW"/>
</dbReference>
<keyword evidence="7" id="KW-0695">RNA-directed DNA polymerase</keyword>
<dbReference type="EMBL" id="KV784616">
    <property type="protein sequence ID" value="OEU05649.1"/>
    <property type="molecule type" value="Genomic_DNA"/>
</dbReference>
<dbReference type="SUPFAM" id="SSF53098">
    <property type="entry name" value="Ribonuclease H-like"/>
    <property type="match status" value="1"/>
</dbReference>
<gene>
    <name evidence="11" type="ORF">FRACYDRAFT_258757</name>
</gene>
<keyword evidence="8" id="KW-0239">DNA-directed DNA polymerase</keyword>
<dbReference type="PANTHER" id="PTHR42648">
    <property type="entry name" value="TRANSPOSASE, PUTATIVE-RELATED"/>
    <property type="match status" value="1"/>
</dbReference>
<dbReference type="GO" id="GO:0006310">
    <property type="term" value="P:DNA recombination"/>
    <property type="evidence" value="ECO:0007669"/>
    <property type="project" value="UniProtKB-KW"/>
</dbReference>
<dbReference type="PROSITE" id="PS50994">
    <property type="entry name" value="INTEGRASE"/>
    <property type="match status" value="1"/>
</dbReference>
<keyword evidence="2" id="KW-0479">Metal-binding</keyword>
<dbReference type="GO" id="GO:0015074">
    <property type="term" value="P:DNA integration"/>
    <property type="evidence" value="ECO:0007669"/>
    <property type="project" value="UniProtKB-KW"/>
</dbReference>
<evidence type="ECO:0000259" key="10">
    <source>
        <dbReference type="PROSITE" id="PS50994"/>
    </source>
</evidence>
<evidence type="ECO:0000256" key="9">
    <source>
        <dbReference type="ARBA" id="ARBA00023172"/>
    </source>
</evidence>
<keyword evidence="6" id="KW-0229">DNA integration</keyword>
<dbReference type="PANTHER" id="PTHR42648:SF11">
    <property type="entry name" value="TRANSPOSON TY4-P GAG-POL POLYPROTEIN"/>
    <property type="match status" value="1"/>
</dbReference>
<dbReference type="InterPro" id="IPR012337">
    <property type="entry name" value="RNaseH-like_sf"/>
</dbReference>
<keyword evidence="8" id="KW-0808">Transferase</keyword>
<dbReference type="Gene3D" id="3.30.420.10">
    <property type="entry name" value="Ribonuclease H-like superfamily/Ribonuclease H"/>
    <property type="match status" value="1"/>
</dbReference>
<dbReference type="AlphaFoldDB" id="A0A1E7EIC3"/>
<dbReference type="KEGG" id="fcy:FRACYDRAFT_258757"/>
<keyword evidence="9" id="KW-0233">DNA recombination</keyword>
<accession>A0A1E7EIC3</accession>
<evidence type="ECO:0000256" key="1">
    <source>
        <dbReference type="ARBA" id="ARBA00022722"/>
    </source>
</evidence>
<organism evidence="11 12">
    <name type="scientific">Fragilariopsis cylindrus CCMP1102</name>
    <dbReference type="NCBI Taxonomy" id="635003"/>
    <lineage>
        <taxon>Eukaryota</taxon>
        <taxon>Sar</taxon>
        <taxon>Stramenopiles</taxon>
        <taxon>Ochrophyta</taxon>
        <taxon>Bacillariophyta</taxon>
        <taxon>Bacillariophyceae</taxon>
        <taxon>Bacillariophycidae</taxon>
        <taxon>Bacillariales</taxon>
        <taxon>Bacillariaceae</taxon>
        <taxon>Fragilariopsis</taxon>
    </lineage>
</organism>
<dbReference type="InParanoid" id="A0A1E7EIC3"/>
<dbReference type="GO" id="GO:0003964">
    <property type="term" value="F:RNA-directed DNA polymerase activity"/>
    <property type="evidence" value="ECO:0007669"/>
    <property type="project" value="UniProtKB-KW"/>
</dbReference>
<evidence type="ECO:0000313" key="12">
    <source>
        <dbReference type="Proteomes" id="UP000095751"/>
    </source>
</evidence>
<proteinExistence type="predicted"/>
<dbReference type="OrthoDB" id="8069526at2759"/>
<dbReference type="InterPro" id="IPR001584">
    <property type="entry name" value="Integrase_cat-core"/>
</dbReference>
<protein>
    <recommendedName>
        <fullName evidence="10">Integrase catalytic domain-containing protein</fullName>
    </recommendedName>
</protein>
<dbReference type="GO" id="GO:0003676">
    <property type="term" value="F:nucleic acid binding"/>
    <property type="evidence" value="ECO:0007669"/>
    <property type="project" value="InterPro"/>
</dbReference>
<dbReference type="Proteomes" id="UP000095751">
    <property type="component" value="Unassembled WGS sequence"/>
</dbReference>
<dbReference type="GO" id="GO:0016787">
    <property type="term" value="F:hydrolase activity"/>
    <property type="evidence" value="ECO:0007669"/>
    <property type="project" value="UniProtKB-KW"/>
</dbReference>
<dbReference type="GO" id="GO:0003887">
    <property type="term" value="F:DNA-directed DNA polymerase activity"/>
    <property type="evidence" value="ECO:0007669"/>
    <property type="project" value="UniProtKB-KW"/>
</dbReference>
<keyword evidence="8" id="KW-0548">Nucleotidyltransferase</keyword>
<keyword evidence="3" id="KW-0255">Endonuclease</keyword>
<dbReference type="GO" id="GO:0004519">
    <property type="term" value="F:endonuclease activity"/>
    <property type="evidence" value="ECO:0007669"/>
    <property type="project" value="UniProtKB-KW"/>
</dbReference>
<reference evidence="11 12" key="1">
    <citation type="submission" date="2016-09" db="EMBL/GenBank/DDBJ databases">
        <title>Extensive genetic diversity and differential bi-allelic expression allows diatom success in the polar Southern Ocean.</title>
        <authorList>
            <consortium name="DOE Joint Genome Institute"/>
            <person name="Mock T."/>
            <person name="Otillar R.P."/>
            <person name="Strauss J."/>
            <person name="Dupont C."/>
            <person name="Frickenhaus S."/>
            <person name="Maumus F."/>
            <person name="Mcmullan M."/>
            <person name="Sanges R."/>
            <person name="Schmutz J."/>
            <person name="Toseland A."/>
            <person name="Valas R."/>
            <person name="Veluchamy A."/>
            <person name="Ward B.J."/>
            <person name="Allen A."/>
            <person name="Barry K."/>
            <person name="Falciatore A."/>
            <person name="Ferrante M."/>
            <person name="Fortunato A.E."/>
            <person name="Gloeckner G."/>
            <person name="Gruber A."/>
            <person name="Hipkin R."/>
            <person name="Janech M."/>
            <person name="Kroth P."/>
            <person name="Leese F."/>
            <person name="Lindquist E."/>
            <person name="Lyon B.R."/>
            <person name="Martin J."/>
            <person name="Mayer C."/>
            <person name="Parker M."/>
            <person name="Quesneville H."/>
            <person name="Raymond J."/>
            <person name="Uhlig C."/>
            <person name="Valentin K.U."/>
            <person name="Worden A.Z."/>
            <person name="Armbrust E.V."/>
            <person name="Bowler C."/>
            <person name="Green B."/>
            <person name="Moulton V."/>
            <person name="Van Oosterhout C."/>
            <person name="Grigoriev I."/>
        </authorList>
    </citation>
    <scope>NUCLEOTIDE SEQUENCE [LARGE SCALE GENOMIC DNA]</scope>
    <source>
        <strain evidence="11 12">CCMP1102</strain>
    </source>
</reference>
<dbReference type="InterPro" id="IPR039537">
    <property type="entry name" value="Retrotran_Ty1/copia-like"/>
</dbReference>
<evidence type="ECO:0000256" key="4">
    <source>
        <dbReference type="ARBA" id="ARBA00022801"/>
    </source>
</evidence>
<keyword evidence="4" id="KW-0378">Hydrolase</keyword>
<dbReference type="InterPro" id="IPR036397">
    <property type="entry name" value="RNaseH_sf"/>
</dbReference>
<evidence type="ECO:0000256" key="5">
    <source>
        <dbReference type="ARBA" id="ARBA00022842"/>
    </source>
</evidence>
<evidence type="ECO:0000256" key="6">
    <source>
        <dbReference type="ARBA" id="ARBA00022908"/>
    </source>
</evidence>
<evidence type="ECO:0000256" key="2">
    <source>
        <dbReference type="ARBA" id="ARBA00022723"/>
    </source>
</evidence>
<keyword evidence="5" id="KW-0460">Magnesium</keyword>
<name>A0A1E7EIC3_9STRA</name>
<evidence type="ECO:0000256" key="3">
    <source>
        <dbReference type="ARBA" id="ARBA00022759"/>
    </source>
</evidence>
<keyword evidence="1" id="KW-0540">Nuclease</keyword>
<evidence type="ECO:0000313" key="11">
    <source>
        <dbReference type="EMBL" id="OEU05649.1"/>
    </source>
</evidence>
<sequence>MTDMQSIFQPMPYQLRDMCVVQPADDNIDFFGDLLPDHVEATITTTDGGGELSKAHELTKVCNSHGYEVISTAADSSSQNLSVECPHRTLKERIRCMMYSARLGTEFWADALIHATWLYN</sequence>
<evidence type="ECO:0000256" key="7">
    <source>
        <dbReference type="ARBA" id="ARBA00022918"/>
    </source>
</evidence>
<keyword evidence="12" id="KW-1185">Reference proteome</keyword>